<dbReference type="Gene3D" id="3.30.40.10">
    <property type="entry name" value="Zinc/RING finger domain, C3HC4 (zinc finger)"/>
    <property type="match status" value="1"/>
</dbReference>
<evidence type="ECO:0000256" key="3">
    <source>
        <dbReference type="ARBA" id="ARBA00022833"/>
    </source>
</evidence>
<dbReference type="SMART" id="SM00336">
    <property type="entry name" value="BBOX"/>
    <property type="match status" value="1"/>
</dbReference>
<name>A0AAN9G2L4_9CAEN</name>
<gene>
    <name evidence="8" type="ORF">V1264_009352</name>
</gene>
<dbReference type="InterPro" id="IPR001841">
    <property type="entry name" value="Znf_RING"/>
</dbReference>
<dbReference type="EMBL" id="JBAMIC010000022">
    <property type="protein sequence ID" value="KAK7091700.1"/>
    <property type="molecule type" value="Genomic_DNA"/>
</dbReference>
<dbReference type="Pfam" id="PF00643">
    <property type="entry name" value="zf-B_box"/>
    <property type="match status" value="1"/>
</dbReference>
<dbReference type="PROSITE" id="PS50119">
    <property type="entry name" value="ZF_BBOX"/>
    <property type="match status" value="1"/>
</dbReference>
<feature type="domain" description="RING-type" evidence="6">
    <location>
        <begin position="19"/>
        <end position="61"/>
    </location>
</feature>
<dbReference type="InterPro" id="IPR013083">
    <property type="entry name" value="Znf_RING/FYVE/PHD"/>
</dbReference>
<evidence type="ECO:0000256" key="1">
    <source>
        <dbReference type="ARBA" id="ARBA00022723"/>
    </source>
</evidence>
<dbReference type="GO" id="GO:0008270">
    <property type="term" value="F:zinc ion binding"/>
    <property type="evidence" value="ECO:0007669"/>
    <property type="project" value="UniProtKB-KW"/>
</dbReference>
<proteinExistence type="predicted"/>
<dbReference type="PANTHER" id="PTHR25462:SF296">
    <property type="entry name" value="MEIOTIC P26, ISOFORM F"/>
    <property type="match status" value="1"/>
</dbReference>
<dbReference type="AlphaFoldDB" id="A0AAN9G2L4"/>
<dbReference type="SUPFAM" id="SSF57850">
    <property type="entry name" value="RING/U-box"/>
    <property type="match status" value="1"/>
</dbReference>
<evidence type="ECO:0000259" key="6">
    <source>
        <dbReference type="PROSITE" id="PS50089"/>
    </source>
</evidence>
<feature type="domain" description="B box-type" evidence="7">
    <location>
        <begin position="87"/>
        <end position="129"/>
    </location>
</feature>
<dbReference type="SUPFAM" id="SSF57845">
    <property type="entry name" value="B-box zinc-binding domain"/>
    <property type="match status" value="1"/>
</dbReference>
<dbReference type="SUPFAM" id="SSF101898">
    <property type="entry name" value="NHL repeat"/>
    <property type="match status" value="1"/>
</dbReference>
<evidence type="ECO:0000313" key="9">
    <source>
        <dbReference type="Proteomes" id="UP001374579"/>
    </source>
</evidence>
<organism evidence="8 9">
    <name type="scientific">Littorina saxatilis</name>
    <dbReference type="NCBI Taxonomy" id="31220"/>
    <lineage>
        <taxon>Eukaryota</taxon>
        <taxon>Metazoa</taxon>
        <taxon>Spiralia</taxon>
        <taxon>Lophotrochozoa</taxon>
        <taxon>Mollusca</taxon>
        <taxon>Gastropoda</taxon>
        <taxon>Caenogastropoda</taxon>
        <taxon>Littorinimorpha</taxon>
        <taxon>Littorinoidea</taxon>
        <taxon>Littorinidae</taxon>
        <taxon>Littorina</taxon>
    </lineage>
</organism>
<protein>
    <submittedName>
        <fullName evidence="8">Uncharacterized protein</fullName>
    </submittedName>
</protein>
<keyword evidence="2 4" id="KW-0863">Zinc-finger</keyword>
<dbReference type="Gene3D" id="3.30.160.60">
    <property type="entry name" value="Classic Zinc Finger"/>
    <property type="match status" value="1"/>
</dbReference>
<keyword evidence="3" id="KW-0862">Zinc</keyword>
<evidence type="ECO:0000256" key="5">
    <source>
        <dbReference type="SAM" id="Coils"/>
    </source>
</evidence>
<evidence type="ECO:0000256" key="4">
    <source>
        <dbReference type="PROSITE-ProRule" id="PRU00024"/>
    </source>
</evidence>
<dbReference type="PROSITE" id="PS50089">
    <property type="entry name" value="ZF_RING_2"/>
    <property type="match status" value="1"/>
</dbReference>
<sequence length="575" mass="64879">MASCTAEDSPREEDGQWKCPMCLEILKRPKLLPCSHTFCEACLDDLVKHHPKGSFPCPSCRERVTVPRGGVSAFKNNFYLQEPDKGSEKPMCKNHKKPREIELFCLDCNACICLECKLTSHMGHYTEDILNRAETAKAQLCRDKMELQSVIEDLKRHLEEFRHEQQAVQDRREAVKKDILDRHRLMMEAADRCREESLFSLDTVTASIKSQLCLIDKDLQKTLDGLAKLHKRVDMCVKSEKGHGLLLTIHDIYNDASRYVKEVAMHKATKITRVSRPVLCFSAAADATLQTQEKFLGPVVRLDIEVGMPAVTVKKVFGCKQQTFANNDVFSLFPRADDAVWVAYEPSPQSVGTPARHPELYDLSGQVIETEASICGRTNFTHTNSGMGMCITPSPWYFSTYAKSRSLCKLKNNMKGEACVISIIVNSESPLKTLQSVKHKIKCGPHRAFDMDDREVCFAIVEEGQGPDFIRKVHVYRAPHETPLDTYTPPTQPFQPSDVCFFTMAGRQILLVSDEASNAIHVVDMVKDRLQFLRYLAPGCPVMLQPKALNTDVRGRLWVACRNGSILLCDPVLHC</sequence>
<keyword evidence="9" id="KW-1185">Reference proteome</keyword>
<evidence type="ECO:0000259" key="7">
    <source>
        <dbReference type="PROSITE" id="PS50119"/>
    </source>
</evidence>
<dbReference type="SMART" id="SM00184">
    <property type="entry name" value="RING"/>
    <property type="match status" value="1"/>
</dbReference>
<dbReference type="GO" id="GO:0061630">
    <property type="term" value="F:ubiquitin protein ligase activity"/>
    <property type="evidence" value="ECO:0007669"/>
    <property type="project" value="TreeGrafter"/>
</dbReference>
<reference evidence="8 9" key="1">
    <citation type="submission" date="2024-02" db="EMBL/GenBank/DDBJ databases">
        <title>Chromosome-scale genome assembly of the rough periwinkle Littorina saxatilis.</title>
        <authorList>
            <person name="De Jode A."/>
            <person name="Faria R."/>
            <person name="Formenti G."/>
            <person name="Sims Y."/>
            <person name="Smith T.P."/>
            <person name="Tracey A."/>
            <person name="Wood J.M.D."/>
            <person name="Zagrodzka Z.B."/>
            <person name="Johannesson K."/>
            <person name="Butlin R.K."/>
            <person name="Leder E.H."/>
        </authorList>
    </citation>
    <scope>NUCLEOTIDE SEQUENCE [LARGE SCALE GENOMIC DNA]</scope>
    <source>
        <strain evidence="8">Snail1</strain>
        <tissue evidence="8">Muscle</tissue>
    </source>
</reference>
<keyword evidence="5" id="KW-0175">Coiled coil</keyword>
<dbReference type="Pfam" id="PF00097">
    <property type="entry name" value="zf-C3HC4"/>
    <property type="match status" value="1"/>
</dbReference>
<dbReference type="PROSITE" id="PS00518">
    <property type="entry name" value="ZF_RING_1"/>
    <property type="match status" value="1"/>
</dbReference>
<comment type="caution">
    <text evidence="8">The sequence shown here is derived from an EMBL/GenBank/DDBJ whole genome shotgun (WGS) entry which is preliminary data.</text>
</comment>
<accession>A0AAN9G2L4</accession>
<evidence type="ECO:0000256" key="2">
    <source>
        <dbReference type="ARBA" id="ARBA00022771"/>
    </source>
</evidence>
<dbReference type="InterPro" id="IPR047153">
    <property type="entry name" value="TRIM45/56/19-like"/>
</dbReference>
<dbReference type="InterPro" id="IPR000315">
    <property type="entry name" value="Znf_B-box"/>
</dbReference>
<dbReference type="InterPro" id="IPR017907">
    <property type="entry name" value="Znf_RING_CS"/>
</dbReference>
<dbReference type="PANTHER" id="PTHR25462">
    <property type="entry name" value="BONUS, ISOFORM C-RELATED"/>
    <property type="match status" value="1"/>
</dbReference>
<evidence type="ECO:0000313" key="8">
    <source>
        <dbReference type="EMBL" id="KAK7091700.1"/>
    </source>
</evidence>
<keyword evidence="1" id="KW-0479">Metal-binding</keyword>
<feature type="coiled-coil region" evidence="5">
    <location>
        <begin position="137"/>
        <end position="178"/>
    </location>
</feature>
<dbReference type="Proteomes" id="UP001374579">
    <property type="component" value="Unassembled WGS sequence"/>
</dbReference>
<dbReference type="InterPro" id="IPR018957">
    <property type="entry name" value="Znf_C3HC4_RING-type"/>
</dbReference>